<proteinExistence type="predicted"/>
<accession>A0A3R8MQR3</accession>
<dbReference type="PANTHER" id="PTHR30121">
    <property type="entry name" value="UNCHARACTERIZED PROTEIN YJGR-RELATED"/>
    <property type="match status" value="1"/>
</dbReference>
<dbReference type="AlphaFoldDB" id="A0A3R8MQR3"/>
<dbReference type="RefSeq" id="WP_125096493.1">
    <property type="nucleotide sequence ID" value="NZ_RRUE01000002.1"/>
</dbReference>
<dbReference type="SUPFAM" id="SSF52540">
    <property type="entry name" value="P-loop containing nucleoside triphosphate hydrolases"/>
    <property type="match status" value="1"/>
</dbReference>
<evidence type="ECO:0000313" key="3">
    <source>
        <dbReference type="EMBL" id="RRN44298.1"/>
    </source>
</evidence>
<dbReference type="InterPro" id="IPR051162">
    <property type="entry name" value="T4SS_component"/>
</dbReference>
<keyword evidence="2" id="KW-1133">Transmembrane helix</keyword>
<organism evidence="3 4">
    <name type="scientific">Lautropia dentalis</name>
    <dbReference type="NCBI Taxonomy" id="2490857"/>
    <lineage>
        <taxon>Bacteria</taxon>
        <taxon>Pseudomonadati</taxon>
        <taxon>Pseudomonadota</taxon>
        <taxon>Betaproteobacteria</taxon>
        <taxon>Burkholderiales</taxon>
        <taxon>Burkholderiaceae</taxon>
        <taxon>Lautropia</taxon>
    </lineage>
</organism>
<gene>
    <name evidence="3" type="ORF">EHV23_13305</name>
</gene>
<protein>
    <submittedName>
        <fullName evidence="3">Type IV secretion protein DotL</fullName>
    </submittedName>
</protein>
<keyword evidence="2" id="KW-0812">Transmembrane</keyword>
<keyword evidence="4" id="KW-1185">Reference proteome</keyword>
<feature type="region of interest" description="Disordered" evidence="1">
    <location>
        <begin position="703"/>
        <end position="785"/>
    </location>
</feature>
<name>A0A3R8MQR3_9BURK</name>
<evidence type="ECO:0000313" key="4">
    <source>
        <dbReference type="Proteomes" id="UP000270261"/>
    </source>
</evidence>
<sequence>MQYNGSSRQEEISARSRVRDTRFAGQKLGAFLKTPFGTVVGLVACLVLMLILLQIPFSGELGLGVLAILGAVHFRTDNRAFDMPFRVPAHANLRDGSSRDGKSPGNGITYLGNDSETGEQIYVSNSDLRTHQIVFGTTGSGKTEYILGLLFNALVQDSGFIYVDGKGDPKTEKDVFRLARVAGREDDLLVINFMNGARDFIEKQRDKVTNNMNIMGNTSSGMLIELIVSLMDDSGGTNGDMWKGRAISFVAALTRVLVYLRDRGVITLSPGRFIEYFEIAEVYRLAYEHNGRYGDRFEEVVGQLKTYLISLPGFRAPGAGGGASDAPKFDQKTLEQHGYIIMQLTRIFTDLNYNYGHIFKTRVGDVDFFDVVLNRRLLCVLLPALERAPDTMKMLGKMVVGSVKQMMAGCLGNRVEGMVRETIDSRSTNASTPFYLVFDEYGLYAVLGFAVAPAQGRSLGFSITFGAQDFESLKKASPEEANATWENTNIRVIGRMTSGMENSETWLRAKGAAGEAIMAVQRGYERTSALIGRMVRQGDGIDLERRSRLEYDDIASQENGEFTFILGKKSGGGRRGSVHVVRGMGFYTAGPDPRAIRLNDFIPIEPPEEADLPITDETIRQIGEALGAGTFDRDVMSQMQPNALLSDLQDFFTRHDQEGIPEARFELGQAVLHELLSRHEARSAEAREQAARVIDACSSRTAALPAASTGKGARGHAEGGTTGNARQTPRRGSSLRATLMKTRPEKRTRYQNRATDDATGAHAMEPAPSSTNLIVTPDGKRLPPEGHDMARSAYPFLYRMADEKSSLGAEDIDSEVNEIAPYQSLLQVEALIMGEPADIEEHWRRQSVARKIRAEIAGSTHYIDLPVPQACTQEQADRMIEELVNKCNAIIEEAKQRASDGNE</sequence>
<dbReference type="OrthoDB" id="7817736at2"/>
<reference evidence="3 4" key="1">
    <citation type="submission" date="2018-11" db="EMBL/GenBank/DDBJ databases">
        <title>Genome sequencing of Lautropia sp. KCOM 2505 (= ChDC F240).</title>
        <authorList>
            <person name="Kook J.-K."/>
            <person name="Park S.-N."/>
            <person name="Lim Y.K."/>
        </authorList>
    </citation>
    <scope>NUCLEOTIDE SEQUENCE [LARGE SCALE GENOMIC DNA]</scope>
    <source>
        <strain evidence="3 4">KCOM 2505</strain>
    </source>
</reference>
<dbReference type="Gene3D" id="3.40.50.300">
    <property type="entry name" value="P-loop containing nucleotide triphosphate hydrolases"/>
    <property type="match status" value="2"/>
</dbReference>
<dbReference type="Proteomes" id="UP000270261">
    <property type="component" value="Unassembled WGS sequence"/>
</dbReference>
<dbReference type="InterPro" id="IPR027417">
    <property type="entry name" value="P-loop_NTPase"/>
</dbReference>
<dbReference type="EMBL" id="RRUE01000002">
    <property type="protein sequence ID" value="RRN44298.1"/>
    <property type="molecule type" value="Genomic_DNA"/>
</dbReference>
<dbReference type="PANTHER" id="PTHR30121:SF6">
    <property type="entry name" value="SLR6007 PROTEIN"/>
    <property type="match status" value="1"/>
</dbReference>
<evidence type="ECO:0000256" key="1">
    <source>
        <dbReference type="SAM" id="MobiDB-lite"/>
    </source>
</evidence>
<evidence type="ECO:0000256" key="2">
    <source>
        <dbReference type="SAM" id="Phobius"/>
    </source>
</evidence>
<comment type="caution">
    <text evidence="3">The sequence shown here is derived from an EMBL/GenBank/DDBJ whole genome shotgun (WGS) entry which is preliminary data.</text>
</comment>
<feature type="transmembrane region" description="Helical" evidence="2">
    <location>
        <begin position="36"/>
        <end position="57"/>
    </location>
</feature>
<keyword evidence="2" id="KW-0472">Membrane</keyword>